<gene>
    <name evidence="1" type="ORF">J0A68_07165</name>
</gene>
<proteinExistence type="predicted"/>
<dbReference type="RefSeq" id="WP_206577501.1">
    <property type="nucleotide sequence ID" value="NZ_JAFKCT010000002.1"/>
</dbReference>
<dbReference type="SUPFAM" id="SSF48452">
    <property type="entry name" value="TPR-like"/>
    <property type="match status" value="1"/>
</dbReference>
<dbReference type="Proteomes" id="UP000664317">
    <property type="component" value="Unassembled WGS sequence"/>
</dbReference>
<dbReference type="EMBL" id="JAFKCT010000002">
    <property type="protein sequence ID" value="MBN7810727.1"/>
    <property type="molecule type" value="Genomic_DNA"/>
</dbReference>
<dbReference type="InterPro" id="IPR011990">
    <property type="entry name" value="TPR-like_helical_dom_sf"/>
</dbReference>
<evidence type="ECO:0000313" key="2">
    <source>
        <dbReference type="Proteomes" id="UP000664317"/>
    </source>
</evidence>
<evidence type="ECO:0000313" key="1">
    <source>
        <dbReference type="EMBL" id="MBN7810727.1"/>
    </source>
</evidence>
<accession>A0ABS3C0S9</accession>
<protein>
    <submittedName>
        <fullName evidence="1">Tetratricopeptide repeat protein</fullName>
    </submittedName>
</protein>
<keyword evidence="2" id="KW-1185">Reference proteome</keyword>
<comment type="caution">
    <text evidence="1">The sequence shown here is derived from an EMBL/GenBank/DDBJ whole genome shotgun (WGS) entry which is preliminary data.</text>
</comment>
<sequence>MGNLDRLSLLRDFIEEEPENPFNYYALALELREKDPREAGRLFDLVLEKHPDYLPVYFPSAHFFAELDELEKAQNLFESGMELATKTKEEKALKELRNAYQNFLFENDLD</sequence>
<dbReference type="Gene3D" id="1.25.40.10">
    <property type="entry name" value="Tetratricopeptide repeat domain"/>
    <property type="match status" value="1"/>
</dbReference>
<reference evidence="1 2" key="1">
    <citation type="submission" date="2021-03" db="EMBL/GenBank/DDBJ databases">
        <title>novel species isolated from a fishpond in China.</title>
        <authorList>
            <person name="Lu H."/>
            <person name="Cai Z."/>
        </authorList>
    </citation>
    <scope>NUCLEOTIDE SEQUENCE [LARGE SCALE GENOMIC DNA]</scope>
    <source>
        <strain evidence="1 2">H41</strain>
    </source>
</reference>
<organism evidence="1 2">
    <name type="scientific">Algoriphagus oliviformis</name>
    <dbReference type="NCBI Taxonomy" id="2811231"/>
    <lineage>
        <taxon>Bacteria</taxon>
        <taxon>Pseudomonadati</taxon>
        <taxon>Bacteroidota</taxon>
        <taxon>Cytophagia</taxon>
        <taxon>Cytophagales</taxon>
        <taxon>Cyclobacteriaceae</taxon>
        <taxon>Algoriphagus</taxon>
    </lineage>
</organism>
<name>A0ABS3C0S9_9BACT</name>